<name>A0A379C827_9FIRM</name>
<protein>
    <submittedName>
        <fullName evidence="9">Uncharacterized inner membrane transporter yiJE</fullName>
    </submittedName>
</protein>
<feature type="transmembrane region" description="Helical" evidence="7">
    <location>
        <begin position="187"/>
        <end position="212"/>
    </location>
</feature>
<evidence type="ECO:0000256" key="4">
    <source>
        <dbReference type="ARBA" id="ARBA00022692"/>
    </source>
</evidence>
<comment type="subcellular location">
    <subcellularLocation>
        <location evidence="1">Cell membrane</location>
        <topology evidence="1">Multi-pass membrane protein</topology>
    </subcellularLocation>
</comment>
<feature type="transmembrane region" description="Helical" evidence="7">
    <location>
        <begin position="128"/>
        <end position="144"/>
    </location>
</feature>
<feature type="transmembrane region" description="Helical" evidence="7">
    <location>
        <begin position="103"/>
        <end position="121"/>
    </location>
</feature>
<feature type="transmembrane region" description="Helical" evidence="7">
    <location>
        <begin position="218"/>
        <end position="237"/>
    </location>
</feature>
<proteinExistence type="inferred from homology"/>
<feature type="domain" description="EamA" evidence="8">
    <location>
        <begin position="8"/>
        <end position="144"/>
    </location>
</feature>
<dbReference type="PANTHER" id="PTHR42920:SF5">
    <property type="entry name" value="EAMA DOMAIN-CONTAINING PROTEIN"/>
    <property type="match status" value="1"/>
</dbReference>
<evidence type="ECO:0000313" key="10">
    <source>
        <dbReference type="Proteomes" id="UP000255517"/>
    </source>
</evidence>
<keyword evidence="3" id="KW-1003">Cell membrane</keyword>
<keyword evidence="5 7" id="KW-1133">Transmembrane helix</keyword>
<evidence type="ECO:0000313" key="9">
    <source>
        <dbReference type="EMBL" id="SUB57855.1"/>
    </source>
</evidence>
<comment type="similarity">
    <text evidence="2">Belongs to the EamA transporter family.</text>
</comment>
<dbReference type="GO" id="GO:0005886">
    <property type="term" value="C:plasma membrane"/>
    <property type="evidence" value="ECO:0007669"/>
    <property type="project" value="UniProtKB-SubCell"/>
</dbReference>
<evidence type="ECO:0000256" key="3">
    <source>
        <dbReference type="ARBA" id="ARBA00022475"/>
    </source>
</evidence>
<dbReference type="InterPro" id="IPR000620">
    <property type="entry name" value="EamA_dom"/>
</dbReference>
<feature type="domain" description="EamA" evidence="8">
    <location>
        <begin position="154"/>
        <end position="285"/>
    </location>
</feature>
<dbReference type="EMBL" id="UGSZ01000001">
    <property type="protein sequence ID" value="SUB57855.1"/>
    <property type="molecule type" value="Genomic_DNA"/>
</dbReference>
<dbReference type="AlphaFoldDB" id="A0A379C827"/>
<dbReference type="Proteomes" id="UP000255517">
    <property type="component" value="Unassembled WGS sequence"/>
</dbReference>
<accession>A0A379C827</accession>
<keyword evidence="6 7" id="KW-0472">Membrane</keyword>
<evidence type="ECO:0000259" key="8">
    <source>
        <dbReference type="Pfam" id="PF00892"/>
    </source>
</evidence>
<evidence type="ECO:0000256" key="7">
    <source>
        <dbReference type="SAM" id="Phobius"/>
    </source>
</evidence>
<evidence type="ECO:0000256" key="2">
    <source>
        <dbReference type="ARBA" id="ARBA00007362"/>
    </source>
</evidence>
<feature type="transmembrane region" description="Helical" evidence="7">
    <location>
        <begin position="244"/>
        <end position="264"/>
    </location>
</feature>
<dbReference type="InterPro" id="IPR051258">
    <property type="entry name" value="Diverse_Substrate_Transporter"/>
</dbReference>
<keyword evidence="4 7" id="KW-0812">Transmembrane</keyword>
<organism evidence="9 10">
    <name type="scientific">Peptoniphilus lacrimalis</name>
    <dbReference type="NCBI Taxonomy" id="33031"/>
    <lineage>
        <taxon>Bacteria</taxon>
        <taxon>Bacillati</taxon>
        <taxon>Bacillota</taxon>
        <taxon>Tissierellia</taxon>
        <taxon>Tissierellales</taxon>
        <taxon>Peptoniphilaceae</taxon>
        <taxon>Peptoniphilus</taxon>
    </lineage>
</organism>
<evidence type="ECO:0000256" key="6">
    <source>
        <dbReference type="ARBA" id="ARBA00023136"/>
    </source>
</evidence>
<gene>
    <name evidence="9" type="primary">yijE_1</name>
    <name evidence="9" type="ORF">NCTC13149_01715</name>
</gene>
<dbReference type="OrthoDB" id="9804865at2"/>
<evidence type="ECO:0000256" key="5">
    <source>
        <dbReference type="ARBA" id="ARBA00022989"/>
    </source>
</evidence>
<dbReference type="InterPro" id="IPR037185">
    <property type="entry name" value="EmrE-like"/>
</dbReference>
<dbReference type="SUPFAM" id="SSF103481">
    <property type="entry name" value="Multidrug resistance efflux transporter EmrE"/>
    <property type="match status" value="2"/>
</dbReference>
<evidence type="ECO:0000256" key="1">
    <source>
        <dbReference type="ARBA" id="ARBA00004651"/>
    </source>
</evidence>
<dbReference type="STRING" id="1122949.GCA_000378725_01295"/>
<sequence length="300" mass="33219">MSRELKSTIMLLTAAIIWGFAYVAQVSGMSHVGPLTFNFARFLVGGVFLIIIYNIFKRTIPYYKNEIYSLNKTIKYGVICGLLLTVGNNLQQLSLLGTSAGKVGFLTSTYIVIIPLIQFFFGKRISNRIIFCIFIAMCGVYLLSVKENLSINSYDILVLVSVLFFAIHIMIMATCPDDCEKILVSMIQFFVTSILSIILAFLFEDIAIINLFKAYKEILFVGIISSGIAYTLQMLAFKDIDPTIGSLVASLESVFSVIGAWIFLNQRMNLREISGCVIILIATVVAQLPSKGKTKGLSKG</sequence>
<dbReference type="Pfam" id="PF00892">
    <property type="entry name" value="EamA"/>
    <property type="match status" value="2"/>
</dbReference>
<reference evidence="9 10" key="1">
    <citation type="submission" date="2018-06" db="EMBL/GenBank/DDBJ databases">
        <authorList>
            <consortium name="Pathogen Informatics"/>
            <person name="Doyle S."/>
        </authorList>
    </citation>
    <scope>NUCLEOTIDE SEQUENCE [LARGE SCALE GENOMIC DNA]</scope>
    <source>
        <strain evidence="9 10">NCTC13149</strain>
    </source>
</reference>
<feature type="transmembrane region" description="Helical" evidence="7">
    <location>
        <begin position="39"/>
        <end position="56"/>
    </location>
</feature>
<feature type="transmembrane region" description="Helical" evidence="7">
    <location>
        <begin position="270"/>
        <end position="289"/>
    </location>
</feature>
<feature type="transmembrane region" description="Helical" evidence="7">
    <location>
        <begin position="7"/>
        <end position="27"/>
    </location>
</feature>
<dbReference type="RefSeq" id="WP_019034997.1">
    <property type="nucleotide sequence ID" value="NZ_UGSZ01000001.1"/>
</dbReference>
<feature type="transmembrane region" description="Helical" evidence="7">
    <location>
        <begin position="156"/>
        <end position="175"/>
    </location>
</feature>
<dbReference type="PANTHER" id="PTHR42920">
    <property type="entry name" value="OS03G0707200 PROTEIN-RELATED"/>
    <property type="match status" value="1"/>
</dbReference>